<dbReference type="Gene3D" id="3.30.40.10">
    <property type="entry name" value="Zinc/RING finger domain, C3HC4 (zinc finger)"/>
    <property type="match status" value="1"/>
</dbReference>
<keyword evidence="2 4" id="KW-0863">Zinc-finger</keyword>
<dbReference type="VEuPathDB" id="FungiDB:PV06_06282"/>
<dbReference type="HOGENOM" id="CLU_029627_0_0_1"/>
<evidence type="ECO:0000313" key="8">
    <source>
        <dbReference type="Proteomes" id="UP000053342"/>
    </source>
</evidence>
<feature type="compositionally biased region" description="Basic and acidic residues" evidence="5">
    <location>
        <begin position="440"/>
        <end position="452"/>
    </location>
</feature>
<dbReference type="PANTHER" id="PTHR15898:SF13">
    <property type="entry name" value="BIFUNCTIONAL APOPTOSIS REGULATOR"/>
    <property type="match status" value="1"/>
</dbReference>
<dbReference type="OrthoDB" id="6105938at2759"/>
<dbReference type="GO" id="GO:0008270">
    <property type="term" value="F:zinc ion binding"/>
    <property type="evidence" value="ECO:0007669"/>
    <property type="project" value="UniProtKB-KW"/>
</dbReference>
<dbReference type="InterPro" id="IPR018957">
    <property type="entry name" value="Znf_C3HC4_RING-type"/>
</dbReference>
<evidence type="ECO:0000256" key="2">
    <source>
        <dbReference type="ARBA" id="ARBA00022771"/>
    </source>
</evidence>
<dbReference type="STRING" id="215243.A0A0D2DIC4"/>
<feature type="compositionally biased region" description="Basic and acidic residues" evidence="5">
    <location>
        <begin position="229"/>
        <end position="240"/>
    </location>
</feature>
<dbReference type="Proteomes" id="UP000053342">
    <property type="component" value="Unassembled WGS sequence"/>
</dbReference>
<dbReference type="GO" id="GO:0005634">
    <property type="term" value="C:nucleus"/>
    <property type="evidence" value="ECO:0007669"/>
    <property type="project" value="TreeGrafter"/>
</dbReference>
<evidence type="ECO:0000313" key="7">
    <source>
        <dbReference type="EMBL" id="KIW42768.1"/>
    </source>
</evidence>
<proteinExistence type="predicted"/>
<evidence type="ECO:0000256" key="1">
    <source>
        <dbReference type="ARBA" id="ARBA00022723"/>
    </source>
</evidence>
<protein>
    <recommendedName>
        <fullName evidence="6">RING-type domain-containing protein</fullName>
    </recommendedName>
</protein>
<feature type="domain" description="RING-type" evidence="6">
    <location>
        <begin position="34"/>
        <end position="78"/>
    </location>
</feature>
<feature type="region of interest" description="Disordered" evidence="5">
    <location>
        <begin position="226"/>
        <end position="499"/>
    </location>
</feature>
<evidence type="ECO:0000256" key="4">
    <source>
        <dbReference type="PROSITE-ProRule" id="PRU00175"/>
    </source>
</evidence>
<evidence type="ECO:0000256" key="3">
    <source>
        <dbReference type="ARBA" id="ARBA00022833"/>
    </source>
</evidence>
<dbReference type="InterPro" id="IPR017907">
    <property type="entry name" value="Znf_RING_CS"/>
</dbReference>
<keyword evidence="3" id="KW-0862">Zinc</keyword>
<dbReference type="GO" id="GO:0061630">
    <property type="term" value="F:ubiquitin protein ligase activity"/>
    <property type="evidence" value="ECO:0007669"/>
    <property type="project" value="TreeGrafter"/>
</dbReference>
<dbReference type="GO" id="GO:0043161">
    <property type="term" value="P:proteasome-mediated ubiquitin-dependent protein catabolic process"/>
    <property type="evidence" value="ECO:0007669"/>
    <property type="project" value="TreeGrafter"/>
</dbReference>
<evidence type="ECO:0000256" key="5">
    <source>
        <dbReference type="SAM" id="MobiDB-lite"/>
    </source>
</evidence>
<gene>
    <name evidence="7" type="ORF">PV06_06282</name>
</gene>
<feature type="compositionally biased region" description="Acidic residues" evidence="5">
    <location>
        <begin position="333"/>
        <end position="342"/>
    </location>
</feature>
<dbReference type="AlphaFoldDB" id="A0A0D2DIC4"/>
<feature type="compositionally biased region" description="Basic and acidic residues" evidence="5">
    <location>
        <begin position="417"/>
        <end position="430"/>
    </location>
</feature>
<evidence type="ECO:0000259" key="6">
    <source>
        <dbReference type="PROSITE" id="PS50089"/>
    </source>
</evidence>
<dbReference type="PROSITE" id="PS50089">
    <property type="entry name" value="ZF_RING_2"/>
    <property type="match status" value="1"/>
</dbReference>
<dbReference type="RefSeq" id="XP_016262984.1">
    <property type="nucleotide sequence ID" value="XM_016407380.1"/>
</dbReference>
<feature type="compositionally biased region" description="Acidic residues" evidence="5">
    <location>
        <begin position="388"/>
        <end position="416"/>
    </location>
</feature>
<keyword evidence="1" id="KW-0479">Metal-binding</keyword>
<dbReference type="PROSITE" id="PS00518">
    <property type="entry name" value="ZF_RING_1"/>
    <property type="match status" value="1"/>
</dbReference>
<sequence length="499" mass="56780">MSATDASPNPAASELLLLSSFQKHIEDMRNLSLCKICIKPFYEPFILACGHTYCYSCLANWFGCAHNRHKKKNCPDCRAEVTLQPSPNFLLRDLVHMFIGRAELLPEDETVAEHQKAKDDEAGQLAADRAGQGLFKGVFKHQHTFHIPSFWARGILDHEDNVMRCPECHWELEDGQCVQCGFNEYDSGESDLDDESIPSPRLDTDEYYDEDSEIDMDFDGPIQIGTGYETDRTDASHTDYDEYDDEDGMDGFIERDDAPIQLHDDSDETRSVSTITGHRVSRHNTLHSSADETDPWSDPQTPPYAVQGTHHYDDEDRSVTGTEMTDQHTVYDDPSEESEDDQGPISRLHPHRQFGVPSRRNRRRIISDDEEDEDNSDATAREPIPLDNSEDGSDNGHDFEDEDEDRDEDEDEDEDESPRAESDSDSDDIRPPQSAARRMQHLDTQRGRRGEFRPYMPYPTHHGSSYNSRINHPRPPRSGQYSAPAYGRRIPVGGGSRHC</sequence>
<dbReference type="Pfam" id="PF00097">
    <property type="entry name" value="zf-C3HC4"/>
    <property type="match status" value="1"/>
</dbReference>
<dbReference type="SMART" id="SM00184">
    <property type="entry name" value="RING"/>
    <property type="match status" value="1"/>
</dbReference>
<dbReference type="SUPFAM" id="SSF57850">
    <property type="entry name" value="RING/U-box"/>
    <property type="match status" value="1"/>
</dbReference>
<keyword evidence="8" id="KW-1185">Reference proteome</keyword>
<dbReference type="EMBL" id="KN847336">
    <property type="protein sequence ID" value="KIW42768.1"/>
    <property type="molecule type" value="Genomic_DNA"/>
</dbReference>
<name>A0A0D2DIC4_9EURO</name>
<feature type="compositionally biased region" description="Basic and acidic residues" evidence="5">
    <location>
        <begin position="252"/>
        <end position="270"/>
    </location>
</feature>
<dbReference type="PANTHER" id="PTHR15898">
    <property type="entry name" value="BIFUNCTIONAL APOPTOSIS REGULATOR"/>
    <property type="match status" value="1"/>
</dbReference>
<dbReference type="InterPro" id="IPR013083">
    <property type="entry name" value="Znf_RING/FYVE/PHD"/>
</dbReference>
<accession>A0A0D2DIC4</accession>
<reference evidence="7 8" key="1">
    <citation type="submission" date="2015-01" db="EMBL/GenBank/DDBJ databases">
        <title>The Genome Sequence of Exophiala oligosperma CBS72588.</title>
        <authorList>
            <consortium name="The Broad Institute Genomics Platform"/>
            <person name="Cuomo C."/>
            <person name="de Hoog S."/>
            <person name="Gorbushina A."/>
            <person name="Stielow B."/>
            <person name="Teixiera M."/>
            <person name="Abouelleil A."/>
            <person name="Chapman S.B."/>
            <person name="Priest M."/>
            <person name="Young S.K."/>
            <person name="Wortman J."/>
            <person name="Nusbaum C."/>
            <person name="Birren B."/>
        </authorList>
    </citation>
    <scope>NUCLEOTIDE SEQUENCE [LARGE SCALE GENOMIC DNA]</scope>
    <source>
        <strain evidence="7 8">CBS 72588</strain>
    </source>
</reference>
<dbReference type="InterPro" id="IPR001841">
    <property type="entry name" value="Znf_RING"/>
</dbReference>
<organism evidence="7 8">
    <name type="scientific">Exophiala oligosperma</name>
    <dbReference type="NCBI Taxonomy" id="215243"/>
    <lineage>
        <taxon>Eukaryota</taxon>
        <taxon>Fungi</taxon>
        <taxon>Dikarya</taxon>
        <taxon>Ascomycota</taxon>
        <taxon>Pezizomycotina</taxon>
        <taxon>Eurotiomycetes</taxon>
        <taxon>Chaetothyriomycetidae</taxon>
        <taxon>Chaetothyriales</taxon>
        <taxon>Herpotrichiellaceae</taxon>
        <taxon>Exophiala</taxon>
    </lineage>
</organism>
<dbReference type="GeneID" id="27358356"/>